<reference evidence="1 2" key="1">
    <citation type="journal article" date="2019" name="G3 (Bethesda)">
        <title>Sequencing of a Wild Apple (Malus baccata) Genome Unravels the Differences Between Cultivated and Wild Apple Species Regarding Disease Resistance and Cold Tolerance.</title>
        <authorList>
            <person name="Chen X."/>
        </authorList>
    </citation>
    <scope>NUCLEOTIDE SEQUENCE [LARGE SCALE GENOMIC DNA]</scope>
    <source>
        <strain evidence="2">cv. Shandingzi</strain>
        <tissue evidence="1">Leaves</tissue>
    </source>
</reference>
<dbReference type="STRING" id="106549.A0A540LF87"/>
<accession>A0A540LF87</accession>
<dbReference type="Proteomes" id="UP000315295">
    <property type="component" value="Unassembled WGS sequence"/>
</dbReference>
<evidence type="ECO:0000313" key="2">
    <source>
        <dbReference type="Proteomes" id="UP000315295"/>
    </source>
</evidence>
<dbReference type="AlphaFoldDB" id="A0A540LF87"/>
<name>A0A540LF87_MALBA</name>
<comment type="caution">
    <text evidence="1">The sequence shown here is derived from an EMBL/GenBank/DDBJ whole genome shotgun (WGS) entry which is preliminary data.</text>
</comment>
<evidence type="ECO:0000313" key="1">
    <source>
        <dbReference type="EMBL" id="TQD85136.1"/>
    </source>
</evidence>
<dbReference type="SUPFAM" id="SSF53756">
    <property type="entry name" value="UDP-Glycosyltransferase/glycogen phosphorylase"/>
    <property type="match status" value="1"/>
</dbReference>
<sequence length="75" mass="8756">MHDKQVGLEIPRDERDGSFTSESVAELIRRVMVEKEGESIRSNAWAMKEIFGNVELNKHCLDEFYRVLETWPNST</sequence>
<gene>
    <name evidence="1" type="ORF">C1H46_029310</name>
</gene>
<protein>
    <submittedName>
        <fullName evidence="1">Uncharacterized protein</fullName>
    </submittedName>
</protein>
<dbReference type="Gene3D" id="3.40.50.2000">
    <property type="entry name" value="Glycogen Phosphorylase B"/>
    <property type="match status" value="1"/>
</dbReference>
<dbReference type="EMBL" id="VIEB01000610">
    <property type="protein sequence ID" value="TQD85136.1"/>
    <property type="molecule type" value="Genomic_DNA"/>
</dbReference>
<proteinExistence type="predicted"/>
<organism evidence="1 2">
    <name type="scientific">Malus baccata</name>
    <name type="common">Siberian crab apple</name>
    <name type="synonym">Pyrus baccata</name>
    <dbReference type="NCBI Taxonomy" id="106549"/>
    <lineage>
        <taxon>Eukaryota</taxon>
        <taxon>Viridiplantae</taxon>
        <taxon>Streptophyta</taxon>
        <taxon>Embryophyta</taxon>
        <taxon>Tracheophyta</taxon>
        <taxon>Spermatophyta</taxon>
        <taxon>Magnoliopsida</taxon>
        <taxon>eudicotyledons</taxon>
        <taxon>Gunneridae</taxon>
        <taxon>Pentapetalae</taxon>
        <taxon>rosids</taxon>
        <taxon>fabids</taxon>
        <taxon>Rosales</taxon>
        <taxon>Rosaceae</taxon>
        <taxon>Amygdaloideae</taxon>
        <taxon>Maleae</taxon>
        <taxon>Malus</taxon>
    </lineage>
</organism>
<keyword evidence="2" id="KW-1185">Reference proteome</keyword>